<keyword evidence="8" id="KW-1185">Reference proteome</keyword>
<keyword evidence="3 5" id="KW-1133">Transmembrane helix</keyword>
<protein>
    <submittedName>
        <fullName evidence="7">Uncharacterized membrane protein YkvA, DUF1232 family</fullName>
    </submittedName>
</protein>
<dbReference type="RefSeq" id="WP_142460523.1">
    <property type="nucleotide sequence ID" value="NZ_FXTJ01000011.1"/>
</dbReference>
<name>A0A521FN37_9ACTN</name>
<dbReference type="InterPro" id="IPR010652">
    <property type="entry name" value="DUF1232"/>
</dbReference>
<evidence type="ECO:0000256" key="5">
    <source>
        <dbReference type="SAM" id="Phobius"/>
    </source>
</evidence>
<dbReference type="AlphaFoldDB" id="A0A521FN37"/>
<evidence type="ECO:0000256" key="2">
    <source>
        <dbReference type="ARBA" id="ARBA00022692"/>
    </source>
</evidence>
<sequence length="135" mass="14808">MPGWAWTLVGVAGGLLLCWLVLVAVLWGTRPDDLRLRDLLRLLPDVLRLVRRLASDAELPRGVRIRLWLLLGYLALPIDLVPDFIPVLGYADDAVVVALVLRSVVRRAGAGAVARHWPGTPEGLAALRRATRLPS</sequence>
<accession>A0A521FN37</accession>
<gene>
    <name evidence="7" type="ORF">SAMN06273567_111133</name>
</gene>
<feature type="domain" description="DUF1232" evidence="6">
    <location>
        <begin position="64"/>
        <end position="99"/>
    </location>
</feature>
<organism evidence="7 8">
    <name type="scientific">Geodermatophilus aquaeductus</name>
    <dbReference type="NCBI Taxonomy" id="1564161"/>
    <lineage>
        <taxon>Bacteria</taxon>
        <taxon>Bacillati</taxon>
        <taxon>Actinomycetota</taxon>
        <taxon>Actinomycetes</taxon>
        <taxon>Geodermatophilales</taxon>
        <taxon>Geodermatophilaceae</taxon>
        <taxon>Geodermatophilus</taxon>
    </lineage>
</organism>
<evidence type="ECO:0000259" key="6">
    <source>
        <dbReference type="Pfam" id="PF06803"/>
    </source>
</evidence>
<feature type="transmembrane region" description="Helical" evidence="5">
    <location>
        <begin position="6"/>
        <end position="27"/>
    </location>
</feature>
<evidence type="ECO:0000256" key="3">
    <source>
        <dbReference type="ARBA" id="ARBA00022989"/>
    </source>
</evidence>
<keyword evidence="4 5" id="KW-0472">Membrane</keyword>
<comment type="subcellular location">
    <subcellularLocation>
        <location evidence="1">Endomembrane system</location>
        <topology evidence="1">Multi-pass membrane protein</topology>
    </subcellularLocation>
</comment>
<evidence type="ECO:0000313" key="8">
    <source>
        <dbReference type="Proteomes" id="UP000317484"/>
    </source>
</evidence>
<keyword evidence="2 5" id="KW-0812">Transmembrane</keyword>
<dbReference type="Pfam" id="PF06803">
    <property type="entry name" value="DUF1232"/>
    <property type="match status" value="1"/>
</dbReference>
<dbReference type="Proteomes" id="UP000317484">
    <property type="component" value="Unassembled WGS sequence"/>
</dbReference>
<evidence type="ECO:0000313" key="7">
    <source>
        <dbReference type="EMBL" id="SMO97623.1"/>
    </source>
</evidence>
<dbReference type="EMBL" id="FXTJ01000011">
    <property type="protein sequence ID" value="SMO97623.1"/>
    <property type="molecule type" value="Genomic_DNA"/>
</dbReference>
<evidence type="ECO:0000256" key="1">
    <source>
        <dbReference type="ARBA" id="ARBA00004127"/>
    </source>
</evidence>
<dbReference type="GO" id="GO:0012505">
    <property type="term" value="C:endomembrane system"/>
    <property type="evidence" value="ECO:0007669"/>
    <property type="project" value="UniProtKB-SubCell"/>
</dbReference>
<proteinExistence type="predicted"/>
<reference evidence="7 8" key="1">
    <citation type="submission" date="2017-05" db="EMBL/GenBank/DDBJ databases">
        <authorList>
            <person name="Varghese N."/>
            <person name="Submissions S."/>
        </authorList>
    </citation>
    <scope>NUCLEOTIDE SEQUENCE [LARGE SCALE GENOMIC DNA]</scope>
    <source>
        <strain evidence="7 8">DSM 46834</strain>
    </source>
</reference>
<evidence type="ECO:0000256" key="4">
    <source>
        <dbReference type="ARBA" id="ARBA00023136"/>
    </source>
</evidence>